<evidence type="ECO:0000313" key="2">
    <source>
        <dbReference type="Proteomes" id="UP001597337"/>
    </source>
</evidence>
<proteinExistence type="predicted"/>
<accession>A0ABW4YBF9</accession>
<dbReference type="RefSeq" id="WP_386027880.1">
    <property type="nucleotide sequence ID" value="NZ_JBHUHX010000043.1"/>
</dbReference>
<evidence type="ECO:0008006" key="3">
    <source>
        <dbReference type="Google" id="ProtNLM"/>
    </source>
</evidence>
<organism evidence="1 2">
    <name type="scientific">Thiorhodococcus fuscus</name>
    <dbReference type="NCBI Taxonomy" id="527200"/>
    <lineage>
        <taxon>Bacteria</taxon>
        <taxon>Pseudomonadati</taxon>
        <taxon>Pseudomonadota</taxon>
        <taxon>Gammaproteobacteria</taxon>
        <taxon>Chromatiales</taxon>
        <taxon>Chromatiaceae</taxon>
        <taxon>Thiorhodococcus</taxon>
    </lineage>
</organism>
<dbReference type="EMBL" id="JBHUHX010000043">
    <property type="protein sequence ID" value="MFD2113177.1"/>
    <property type="molecule type" value="Genomic_DNA"/>
</dbReference>
<gene>
    <name evidence="1" type="ORF">ACFSJC_15105</name>
</gene>
<evidence type="ECO:0000313" key="1">
    <source>
        <dbReference type="EMBL" id="MFD2113177.1"/>
    </source>
</evidence>
<dbReference type="Proteomes" id="UP001597337">
    <property type="component" value="Unassembled WGS sequence"/>
</dbReference>
<sequence>MTLAQKVQLRPQRSRLLIVQEVASRRYHTERMPPQPHGKKGQARDMALIKDTHRSRQVCLADLGRDLLTQEPGLARGANHEVIDRRVTQIRRTGQPFVEAAGRQLAPLDNSVNVHG</sequence>
<protein>
    <recommendedName>
        <fullName evidence="3">Transposase</fullName>
    </recommendedName>
</protein>
<comment type="caution">
    <text evidence="1">The sequence shown here is derived from an EMBL/GenBank/DDBJ whole genome shotgun (WGS) entry which is preliminary data.</text>
</comment>
<keyword evidence="2" id="KW-1185">Reference proteome</keyword>
<reference evidence="2" key="1">
    <citation type="journal article" date="2019" name="Int. J. Syst. Evol. Microbiol.">
        <title>The Global Catalogue of Microorganisms (GCM) 10K type strain sequencing project: providing services to taxonomists for standard genome sequencing and annotation.</title>
        <authorList>
            <consortium name="The Broad Institute Genomics Platform"/>
            <consortium name="The Broad Institute Genome Sequencing Center for Infectious Disease"/>
            <person name="Wu L."/>
            <person name="Ma J."/>
        </authorList>
    </citation>
    <scope>NUCLEOTIDE SEQUENCE [LARGE SCALE GENOMIC DNA]</scope>
    <source>
        <strain evidence="2">KACC 12597</strain>
    </source>
</reference>
<name>A0ABW4YBF9_9GAMM</name>